<dbReference type="SMART" id="SM01190">
    <property type="entry name" value="EMP24_GP25L"/>
    <property type="match status" value="1"/>
</dbReference>
<evidence type="ECO:0000256" key="1">
    <source>
        <dbReference type="ARBA" id="ARBA00004479"/>
    </source>
</evidence>
<dbReference type="OrthoDB" id="3427at2759"/>
<evidence type="ECO:0000256" key="8">
    <source>
        <dbReference type="SAM" id="Coils"/>
    </source>
</evidence>
<sequence length="214" mass="24660">MRLALPCATALFFAQSASALYFYLAAGENRCFIEEIPKDTIVVGHYKAEEWQDSSKTWTLNDQLGIQIVVTEVESGDKIVNTRGLPEGKFTFTSHEAGDHTICLQSNYTGGWFSTPQVRMHLDIAVGEAKVDEENEREHVKDLAAKVRDLNHRLADIRREQQFQREREAEFRVLSERTNSRAVWWSVIQMVVLGATCAWQLRHLRQFFESKKLR</sequence>
<dbReference type="PROSITE" id="PS50866">
    <property type="entry name" value="GOLD"/>
    <property type="match status" value="1"/>
</dbReference>
<dbReference type="PANTHER" id="PTHR22811">
    <property type="entry name" value="TRANSMEMBRANE EMP24 DOMAIN-CONTAINING PROTEIN"/>
    <property type="match status" value="1"/>
</dbReference>
<evidence type="ECO:0000256" key="7">
    <source>
        <dbReference type="RuleBase" id="RU003827"/>
    </source>
</evidence>
<dbReference type="EMBL" id="PUHQ01000002">
    <property type="protein sequence ID" value="KAG0667129.1"/>
    <property type="molecule type" value="Genomic_DNA"/>
</dbReference>
<gene>
    <name evidence="11" type="primary">ERP1</name>
    <name evidence="11" type="ORF">C6P46_002540</name>
</gene>
<name>A0A9P6WA92_RHOMI</name>
<evidence type="ECO:0000256" key="6">
    <source>
        <dbReference type="ARBA" id="ARBA00023136"/>
    </source>
</evidence>
<reference evidence="11 12" key="1">
    <citation type="submission" date="2020-11" db="EMBL/GenBank/DDBJ databases">
        <title>Kefir isolates.</title>
        <authorList>
            <person name="Marcisauskas S."/>
            <person name="Kim Y."/>
            <person name="Blasche S."/>
        </authorList>
    </citation>
    <scope>NUCLEOTIDE SEQUENCE [LARGE SCALE GENOMIC DNA]</scope>
    <source>
        <strain evidence="11 12">KR</strain>
    </source>
</reference>
<keyword evidence="5" id="KW-1133">Transmembrane helix</keyword>
<keyword evidence="12" id="KW-1185">Reference proteome</keyword>
<comment type="similarity">
    <text evidence="2 7">Belongs to the EMP24/GP25L family.</text>
</comment>
<evidence type="ECO:0000256" key="2">
    <source>
        <dbReference type="ARBA" id="ARBA00007104"/>
    </source>
</evidence>
<comment type="subcellular location">
    <subcellularLocation>
        <location evidence="1 7">Membrane</location>
        <topology evidence="1 7">Single-pass type I membrane protein</topology>
    </subcellularLocation>
</comment>
<comment type="caution">
    <text evidence="11">The sequence shown here is derived from an EMBL/GenBank/DDBJ whole genome shotgun (WGS) entry which is preliminary data.</text>
</comment>
<dbReference type="Proteomes" id="UP000777482">
    <property type="component" value="Unassembled WGS sequence"/>
</dbReference>
<feature type="coiled-coil region" evidence="8">
    <location>
        <begin position="140"/>
        <end position="167"/>
    </location>
</feature>
<keyword evidence="8" id="KW-0175">Coiled coil</keyword>
<dbReference type="InterPro" id="IPR015720">
    <property type="entry name" value="Emp24-like"/>
</dbReference>
<proteinExistence type="inferred from homology"/>
<evidence type="ECO:0000256" key="4">
    <source>
        <dbReference type="ARBA" id="ARBA00022729"/>
    </source>
</evidence>
<dbReference type="AlphaFoldDB" id="A0A9P6WA92"/>
<dbReference type="Pfam" id="PF01105">
    <property type="entry name" value="EMP24_GP25L"/>
    <property type="match status" value="1"/>
</dbReference>
<evidence type="ECO:0000313" key="11">
    <source>
        <dbReference type="EMBL" id="KAG0667129.1"/>
    </source>
</evidence>
<evidence type="ECO:0000313" key="12">
    <source>
        <dbReference type="Proteomes" id="UP000777482"/>
    </source>
</evidence>
<protein>
    <submittedName>
        <fullName evidence="11">Emp24p/erv25p- protein</fullName>
    </submittedName>
</protein>
<feature type="signal peptide" evidence="9">
    <location>
        <begin position="1"/>
        <end position="19"/>
    </location>
</feature>
<organism evidence="11 12">
    <name type="scientific">Rhodotorula mucilaginosa</name>
    <name type="common">Yeast</name>
    <name type="synonym">Rhodotorula rubra</name>
    <dbReference type="NCBI Taxonomy" id="5537"/>
    <lineage>
        <taxon>Eukaryota</taxon>
        <taxon>Fungi</taxon>
        <taxon>Dikarya</taxon>
        <taxon>Basidiomycota</taxon>
        <taxon>Pucciniomycotina</taxon>
        <taxon>Microbotryomycetes</taxon>
        <taxon>Sporidiobolales</taxon>
        <taxon>Sporidiobolaceae</taxon>
        <taxon>Rhodotorula</taxon>
    </lineage>
</organism>
<evidence type="ECO:0000256" key="3">
    <source>
        <dbReference type="ARBA" id="ARBA00022692"/>
    </source>
</evidence>
<dbReference type="GO" id="GO:0016020">
    <property type="term" value="C:membrane"/>
    <property type="evidence" value="ECO:0007669"/>
    <property type="project" value="UniProtKB-SubCell"/>
</dbReference>
<feature type="chain" id="PRO_5040319031" evidence="9">
    <location>
        <begin position="20"/>
        <end position="214"/>
    </location>
</feature>
<keyword evidence="4 9" id="KW-0732">Signal</keyword>
<evidence type="ECO:0000259" key="10">
    <source>
        <dbReference type="PROSITE" id="PS50866"/>
    </source>
</evidence>
<evidence type="ECO:0000256" key="5">
    <source>
        <dbReference type="ARBA" id="ARBA00022989"/>
    </source>
</evidence>
<feature type="domain" description="GOLD" evidence="10">
    <location>
        <begin position="29"/>
        <end position="124"/>
    </location>
</feature>
<accession>A0A9P6WA92</accession>
<dbReference type="InterPro" id="IPR009038">
    <property type="entry name" value="GOLD_dom"/>
</dbReference>
<evidence type="ECO:0000256" key="9">
    <source>
        <dbReference type="SAM" id="SignalP"/>
    </source>
</evidence>
<keyword evidence="6" id="KW-0472">Membrane</keyword>
<keyword evidence="3 7" id="KW-0812">Transmembrane</keyword>